<dbReference type="Proteomes" id="UP000228934">
    <property type="component" value="Unassembled WGS sequence"/>
</dbReference>
<dbReference type="EMBL" id="KV926599">
    <property type="protein sequence ID" value="PIO37152.1"/>
    <property type="molecule type" value="Genomic_DNA"/>
</dbReference>
<evidence type="ECO:0000313" key="2">
    <source>
        <dbReference type="Proteomes" id="UP000228934"/>
    </source>
</evidence>
<dbReference type="PANTHER" id="PTHR28594:SF1">
    <property type="entry name" value="ATR-INTERACTING PROTEIN"/>
    <property type="match status" value="1"/>
</dbReference>
<dbReference type="GO" id="GO:0006281">
    <property type="term" value="P:DNA repair"/>
    <property type="evidence" value="ECO:0007669"/>
    <property type="project" value="TreeGrafter"/>
</dbReference>
<reference evidence="2" key="1">
    <citation type="journal article" date="2017" name="Nat. Commun.">
        <title>The North American bullfrog draft genome provides insight into hormonal regulation of long noncoding RNA.</title>
        <authorList>
            <person name="Hammond S.A."/>
            <person name="Warren R.L."/>
            <person name="Vandervalk B.P."/>
            <person name="Kucuk E."/>
            <person name="Khan H."/>
            <person name="Gibb E.A."/>
            <person name="Pandoh P."/>
            <person name="Kirk H."/>
            <person name="Zhao Y."/>
            <person name="Jones M."/>
            <person name="Mungall A.J."/>
            <person name="Coope R."/>
            <person name="Pleasance S."/>
            <person name="Moore R.A."/>
            <person name="Holt R.A."/>
            <person name="Round J.M."/>
            <person name="Ohora S."/>
            <person name="Walle B.V."/>
            <person name="Veldhoen N."/>
            <person name="Helbing C.C."/>
            <person name="Birol I."/>
        </authorList>
    </citation>
    <scope>NUCLEOTIDE SEQUENCE [LARGE SCALE GENOMIC DNA]</scope>
</reference>
<dbReference type="PANTHER" id="PTHR28594">
    <property type="entry name" value="ATR-INTERACTING PROTEIN"/>
    <property type="match status" value="1"/>
</dbReference>
<keyword evidence="2" id="KW-1185">Reference proteome</keyword>
<organism evidence="1 2">
    <name type="scientific">Aquarana catesbeiana</name>
    <name type="common">American bullfrog</name>
    <name type="synonym">Rana catesbeiana</name>
    <dbReference type="NCBI Taxonomy" id="8400"/>
    <lineage>
        <taxon>Eukaryota</taxon>
        <taxon>Metazoa</taxon>
        <taxon>Chordata</taxon>
        <taxon>Craniata</taxon>
        <taxon>Vertebrata</taxon>
        <taxon>Euteleostomi</taxon>
        <taxon>Amphibia</taxon>
        <taxon>Batrachia</taxon>
        <taxon>Anura</taxon>
        <taxon>Neobatrachia</taxon>
        <taxon>Ranoidea</taxon>
        <taxon>Ranidae</taxon>
        <taxon>Aquarana</taxon>
    </lineage>
</organism>
<name>A0A2G9SAI8_AQUCT</name>
<dbReference type="AlphaFoldDB" id="A0A2G9SAI8"/>
<gene>
    <name evidence="1" type="ORF">AB205_0120420</name>
</gene>
<protein>
    <submittedName>
        <fullName evidence="1">Uncharacterized protein</fullName>
    </submittedName>
</protein>
<dbReference type="InterPro" id="IPR033349">
    <property type="entry name" value="ATRIP"/>
</dbReference>
<dbReference type="GO" id="GO:0000077">
    <property type="term" value="P:DNA damage checkpoint signaling"/>
    <property type="evidence" value="ECO:0007669"/>
    <property type="project" value="InterPro"/>
</dbReference>
<accession>A0A2G9SAI8</accession>
<dbReference type="OrthoDB" id="6428926at2759"/>
<sequence length="69" mass="8104">MAMLLYSFFQKDKNFSENCLEVLHPYDQAVRGVRAILRKYNILKENEEFALDELCPPDVEAEDENMDCT</sequence>
<evidence type="ECO:0000313" key="1">
    <source>
        <dbReference type="EMBL" id="PIO37152.1"/>
    </source>
</evidence>
<proteinExistence type="predicted"/>